<comment type="function">
    <text evidence="1">Involved in the transposition of the insertion sequence.</text>
</comment>
<dbReference type="GO" id="GO:0003676">
    <property type="term" value="F:nucleic acid binding"/>
    <property type="evidence" value="ECO:0007669"/>
    <property type="project" value="InterPro"/>
</dbReference>
<dbReference type="GeneID" id="92740804"/>
<dbReference type="InterPro" id="IPR048020">
    <property type="entry name" value="Transpos_IS3"/>
</dbReference>
<organism evidence="4 5">
    <name type="scientific">Anaerostipes hadrus</name>
    <dbReference type="NCBI Taxonomy" id="649756"/>
    <lineage>
        <taxon>Bacteria</taxon>
        <taxon>Bacillati</taxon>
        <taxon>Bacillota</taxon>
        <taxon>Clostridia</taxon>
        <taxon>Lachnospirales</taxon>
        <taxon>Lachnospiraceae</taxon>
        <taxon>Anaerostipes</taxon>
    </lineage>
</organism>
<evidence type="ECO:0000313" key="5">
    <source>
        <dbReference type="Proteomes" id="UP001243496"/>
    </source>
</evidence>
<dbReference type="InterPro" id="IPR001584">
    <property type="entry name" value="Integrase_cat-core"/>
</dbReference>
<feature type="domain" description="Integrase catalytic" evidence="2">
    <location>
        <begin position="129"/>
        <end position="294"/>
    </location>
</feature>
<dbReference type="Pfam" id="PF13276">
    <property type="entry name" value="HTH_21"/>
    <property type="match status" value="1"/>
</dbReference>
<dbReference type="Proteomes" id="UP001243496">
    <property type="component" value="Chromosome"/>
</dbReference>
<dbReference type="InterPro" id="IPR050900">
    <property type="entry name" value="Transposase_IS3/IS150/IS904"/>
</dbReference>
<dbReference type="InterPro" id="IPR025948">
    <property type="entry name" value="HTH-like_dom"/>
</dbReference>
<dbReference type="PROSITE" id="PS50994">
    <property type="entry name" value="INTEGRASE"/>
    <property type="match status" value="1"/>
</dbReference>
<dbReference type="GO" id="GO:0015074">
    <property type="term" value="P:DNA integration"/>
    <property type="evidence" value="ECO:0007669"/>
    <property type="project" value="InterPro"/>
</dbReference>
<dbReference type="InterPro" id="IPR012337">
    <property type="entry name" value="RNaseH-like_sf"/>
</dbReference>
<dbReference type="PANTHER" id="PTHR46889">
    <property type="entry name" value="TRANSPOSASE INSF FOR INSERTION SEQUENCE IS3B-RELATED"/>
    <property type="match status" value="1"/>
</dbReference>
<gene>
    <name evidence="3" type="ORF">RBI15_01880</name>
    <name evidence="4" type="ORF">RBI15_05330</name>
</gene>
<dbReference type="RefSeq" id="WP_306858378.1">
    <property type="nucleotide sequence ID" value="NZ_CP132968.1"/>
</dbReference>
<dbReference type="Gene3D" id="3.30.420.10">
    <property type="entry name" value="Ribonuclease H-like superfamily/Ribonuclease H"/>
    <property type="match status" value="1"/>
</dbReference>
<name>A0AAQ3JKB8_ANAHA</name>
<dbReference type="Pfam" id="PF00665">
    <property type="entry name" value="rve"/>
    <property type="match status" value="1"/>
</dbReference>
<evidence type="ECO:0000259" key="2">
    <source>
        <dbReference type="PROSITE" id="PS50994"/>
    </source>
</evidence>
<dbReference type="EMBL" id="CP132968">
    <property type="protein sequence ID" value="WMD17912.1"/>
    <property type="molecule type" value="Genomic_DNA"/>
</dbReference>
<evidence type="ECO:0000256" key="1">
    <source>
        <dbReference type="ARBA" id="ARBA00002286"/>
    </source>
</evidence>
<sequence>MHRLIEYEAIQELAATKHYPVDKLCKYLNVTRSAYYRWIKYPKSNNELQNEKLSTEIQRIHNEHPDMGYRRIRDELDGHRGIHVNDKRVLRICRKCNIKSNIKWKPKSCTRGDRNPDHIAKNYLHREFHAEKPNEKWLTDVSEFKYYNGIEVHKVYLSAILDLYDRRIVAFKIRDHNDNPLVMDTFDEAVRLEPDAHPLVHSDRGFQYTSAQFYTRLKNHHMKQSMSRVAHCIDNGPMEGFWGILKREMYYKQRFNDRSSLITAIVNYIDYYNNERLQRKLHVMAPMEYHKQYAKAA</sequence>
<dbReference type="InterPro" id="IPR036397">
    <property type="entry name" value="RNaseH_sf"/>
</dbReference>
<protein>
    <submittedName>
        <fullName evidence="4">IS3 family transposase</fullName>
    </submittedName>
</protein>
<proteinExistence type="predicted"/>
<evidence type="ECO:0000313" key="4">
    <source>
        <dbReference type="EMBL" id="WMD17922.1"/>
    </source>
</evidence>
<dbReference type="PANTHER" id="PTHR46889:SF4">
    <property type="entry name" value="TRANSPOSASE INSO FOR INSERTION SEQUENCE ELEMENT IS911B-RELATED"/>
    <property type="match status" value="1"/>
</dbReference>
<reference evidence="4" key="1">
    <citation type="submission" date="2023-08" db="EMBL/GenBank/DDBJ databases">
        <title>Complete Genome Sequences of butyrate producing Anaerostipes hadrus strains BA1 and GIF7 isolated from the terminal ileum of a healthy lean male.</title>
        <authorList>
            <person name="Low A."/>
            <person name="Sheludchenko M."/>
            <person name="Cheng H.E."/>
            <person name="Koh X.Q."/>
            <person name="Lee J."/>
        </authorList>
    </citation>
    <scope>NUCLEOTIDE SEQUENCE</scope>
    <source>
        <strain evidence="4">BA1</strain>
    </source>
</reference>
<dbReference type="Pfam" id="PF13333">
    <property type="entry name" value="rve_2"/>
    <property type="match status" value="1"/>
</dbReference>
<accession>A0AAQ3JKB8</accession>
<evidence type="ECO:0000313" key="3">
    <source>
        <dbReference type="EMBL" id="WMD17912.1"/>
    </source>
</evidence>
<dbReference type="SUPFAM" id="SSF53098">
    <property type="entry name" value="Ribonuclease H-like"/>
    <property type="match status" value="1"/>
</dbReference>
<dbReference type="NCBIfam" id="NF033516">
    <property type="entry name" value="transpos_IS3"/>
    <property type="match status" value="1"/>
</dbReference>
<dbReference type="AlphaFoldDB" id="A0AAQ3JKB8"/>
<dbReference type="EMBL" id="CP132968">
    <property type="protein sequence ID" value="WMD17922.1"/>
    <property type="molecule type" value="Genomic_DNA"/>
</dbReference>